<dbReference type="Gene3D" id="1.20.5.4090">
    <property type="match status" value="3"/>
</dbReference>
<accession>A0A8J4WXP1</accession>
<feature type="coiled-coil region" evidence="1">
    <location>
        <begin position="144"/>
        <end position="269"/>
    </location>
</feature>
<proteinExistence type="predicted"/>
<feature type="coiled-coil region" evidence="1">
    <location>
        <begin position="60"/>
        <end position="118"/>
    </location>
</feature>
<protein>
    <submittedName>
        <fullName evidence="2">Leucine-rich repeat flightless-interacting protein 2-like</fullName>
    </submittedName>
</protein>
<comment type="caution">
    <text evidence="2">The sequence shown here is derived from an EMBL/GenBank/DDBJ whole genome shotgun (WGS) entry which is preliminary data.</text>
</comment>
<dbReference type="AlphaFoldDB" id="A0A8J4WXP1"/>
<keyword evidence="1" id="KW-0175">Coiled coil</keyword>
<sequence>MERGSYSTAFLQQKEITNRALPKLKELARDPLADTETGYQQMMENNTRLESTDYDPMSNVTTLREQLSVAQTRCEELKREKEREQEAHRILEAQCKEMEEALQKRDELLKEKEQDEEAHHVLASLFQEMRENFQRFEHVVEVILAQTEENYKEVMECCAQENKERSELMSKMNQLDNSVQEMSNKLLDVHNKHIKTTRDMMKNMLNEKILNQEKASLRASLAELGREYQGLLGSNAGLVADKNDLRAEVHRLQALLQDKEKELSESTERCDEMMR</sequence>
<evidence type="ECO:0000256" key="1">
    <source>
        <dbReference type="SAM" id="Coils"/>
    </source>
</evidence>
<gene>
    <name evidence="2" type="ORF">DAT39_015013</name>
</gene>
<evidence type="ECO:0000313" key="3">
    <source>
        <dbReference type="Proteomes" id="UP000727407"/>
    </source>
</evidence>
<feature type="non-terminal residue" evidence="2">
    <location>
        <position position="275"/>
    </location>
</feature>
<evidence type="ECO:0000313" key="2">
    <source>
        <dbReference type="EMBL" id="KAF5895277.1"/>
    </source>
</evidence>
<reference evidence="2" key="1">
    <citation type="submission" date="2020-07" db="EMBL/GenBank/DDBJ databases">
        <title>Clarias magur genome sequencing, assembly and annotation.</title>
        <authorList>
            <person name="Kushwaha B."/>
            <person name="Kumar R."/>
            <person name="Das P."/>
            <person name="Joshi C.G."/>
            <person name="Kumar D."/>
            <person name="Nagpure N.S."/>
            <person name="Pandey M."/>
            <person name="Agarwal S."/>
            <person name="Srivastava S."/>
            <person name="Singh M."/>
            <person name="Sahoo L."/>
            <person name="Jayasankar P."/>
            <person name="Meher P.K."/>
            <person name="Koringa P.G."/>
            <person name="Iquebal M.A."/>
            <person name="Das S.P."/>
            <person name="Bit A."/>
            <person name="Patnaik S."/>
            <person name="Patel N."/>
            <person name="Shah T.M."/>
            <person name="Hinsu A."/>
            <person name="Jena J.K."/>
        </authorList>
    </citation>
    <scope>NUCLEOTIDE SEQUENCE</scope>
    <source>
        <strain evidence="2">CIFAMagur01</strain>
        <tissue evidence="2">Testis</tissue>
    </source>
</reference>
<dbReference type="EMBL" id="QNUK01000330">
    <property type="protein sequence ID" value="KAF5895277.1"/>
    <property type="molecule type" value="Genomic_DNA"/>
</dbReference>
<dbReference type="OrthoDB" id="8962463at2759"/>
<organism evidence="2 3">
    <name type="scientific">Clarias magur</name>
    <name type="common">Asian catfish</name>
    <name type="synonym">Macropteronotus magur</name>
    <dbReference type="NCBI Taxonomy" id="1594786"/>
    <lineage>
        <taxon>Eukaryota</taxon>
        <taxon>Metazoa</taxon>
        <taxon>Chordata</taxon>
        <taxon>Craniata</taxon>
        <taxon>Vertebrata</taxon>
        <taxon>Euteleostomi</taxon>
        <taxon>Actinopterygii</taxon>
        <taxon>Neopterygii</taxon>
        <taxon>Teleostei</taxon>
        <taxon>Ostariophysi</taxon>
        <taxon>Siluriformes</taxon>
        <taxon>Clariidae</taxon>
        <taxon>Clarias</taxon>
    </lineage>
</organism>
<keyword evidence="3" id="KW-1185">Reference proteome</keyword>
<name>A0A8J4WXP1_CLAMG</name>
<dbReference type="Proteomes" id="UP000727407">
    <property type="component" value="Unassembled WGS sequence"/>
</dbReference>